<accession>A0A8S5UKV0</accession>
<evidence type="ECO:0000313" key="1">
    <source>
        <dbReference type="EMBL" id="DAF95018.1"/>
    </source>
</evidence>
<reference evidence="1" key="1">
    <citation type="journal article" date="2021" name="Proc. Natl. Acad. Sci. U.S.A.">
        <title>A Catalog of Tens of Thousands of Viruses from Human Metagenomes Reveals Hidden Associations with Chronic Diseases.</title>
        <authorList>
            <person name="Tisza M.J."/>
            <person name="Buck C.B."/>
        </authorList>
    </citation>
    <scope>NUCLEOTIDE SEQUENCE</scope>
    <source>
        <strain evidence="1">CtQf419</strain>
    </source>
</reference>
<dbReference type="EMBL" id="BK016102">
    <property type="protein sequence ID" value="DAF95018.1"/>
    <property type="molecule type" value="Genomic_DNA"/>
</dbReference>
<protein>
    <submittedName>
        <fullName evidence="1">HipB, HipA/DNA Complex, multidrug tolerance, autorepression, promoter.77A</fullName>
    </submittedName>
</protein>
<name>A0A8S5UKV0_9CAUD</name>
<dbReference type="InterPro" id="IPR001387">
    <property type="entry name" value="Cro/C1-type_HTH"/>
</dbReference>
<dbReference type="CDD" id="cd00093">
    <property type="entry name" value="HTH_XRE"/>
    <property type="match status" value="1"/>
</dbReference>
<sequence>MTQETVAEQAAMHRSTVARIINVPEAAHPQMIMRFAETFGVLKNHVMRWYCLEACPLGKACQSTEYREVSLAQTACFIYSSVSALNTKLAIVLSIASDERVSCDEEKDFADILKNINEVKQAISDMELWVYRNQDLLRKREIASAVTLTIKR</sequence>
<proteinExistence type="predicted"/>
<organism evidence="1">
    <name type="scientific">Myoviridae sp. ctQf419</name>
    <dbReference type="NCBI Taxonomy" id="2825102"/>
    <lineage>
        <taxon>Viruses</taxon>
        <taxon>Duplodnaviria</taxon>
        <taxon>Heunggongvirae</taxon>
        <taxon>Uroviricota</taxon>
        <taxon>Caudoviricetes</taxon>
    </lineage>
</organism>